<dbReference type="AlphaFoldDB" id="A0A3E1R728"/>
<keyword evidence="2" id="KW-1185">Reference proteome</keyword>
<evidence type="ECO:0000313" key="2">
    <source>
        <dbReference type="Proteomes" id="UP000260665"/>
    </source>
</evidence>
<evidence type="ECO:0008006" key="3">
    <source>
        <dbReference type="Google" id="ProtNLM"/>
    </source>
</evidence>
<dbReference type="EMBL" id="QFZK01000024">
    <property type="protein sequence ID" value="RFO95043.1"/>
    <property type="molecule type" value="Genomic_DNA"/>
</dbReference>
<name>A0A3E1R728_9BURK</name>
<accession>A0A3E1R728</accession>
<dbReference type="Proteomes" id="UP000260665">
    <property type="component" value="Unassembled WGS sequence"/>
</dbReference>
<comment type="caution">
    <text evidence="1">The sequence shown here is derived from an EMBL/GenBank/DDBJ whole genome shotgun (WGS) entry which is preliminary data.</text>
</comment>
<reference evidence="1 2" key="1">
    <citation type="submission" date="2018-05" db="EMBL/GenBank/DDBJ databases">
        <title>Rhodoferax soyangensis sp.nov., isolated from an oligotrophic freshwater lake.</title>
        <authorList>
            <person name="Park M."/>
        </authorList>
    </citation>
    <scope>NUCLEOTIDE SEQUENCE [LARGE SCALE GENOMIC DNA]</scope>
    <source>
        <strain evidence="1 2">IMCC26218</strain>
    </source>
</reference>
<evidence type="ECO:0000313" key="1">
    <source>
        <dbReference type="EMBL" id="RFO95043.1"/>
    </source>
</evidence>
<gene>
    <name evidence="1" type="ORF">DIC66_20495</name>
</gene>
<dbReference type="RefSeq" id="WP_117180044.1">
    <property type="nucleotide sequence ID" value="NZ_QFZK01000024.1"/>
</dbReference>
<proteinExistence type="predicted"/>
<sequence length="125" mass="13290">MQNPAIQQLDLVERQFNQVAAFLAAGDAAHLQAAAALLQILSVELARLLPPQNKVQANQAELHRRVLAMAKGLQMLRDNLSRQAAMNLQALKVVVPTAAKSTYSGGTSVYGSVARQSGAFNVLAA</sequence>
<protein>
    <recommendedName>
        <fullName evidence="3">Flagellar protein FlgN</fullName>
    </recommendedName>
</protein>
<organism evidence="1 2">
    <name type="scientific">Rhodoferax lacus</name>
    <dbReference type="NCBI Taxonomy" id="2184758"/>
    <lineage>
        <taxon>Bacteria</taxon>
        <taxon>Pseudomonadati</taxon>
        <taxon>Pseudomonadota</taxon>
        <taxon>Betaproteobacteria</taxon>
        <taxon>Burkholderiales</taxon>
        <taxon>Comamonadaceae</taxon>
        <taxon>Rhodoferax</taxon>
    </lineage>
</organism>